<comment type="caution">
    <text evidence="1">The sequence shown here is derived from an EMBL/GenBank/DDBJ whole genome shotgun (WGS) entry which is preliminary data.</text>
</comment>
<evidence type="ECO:0000313" key="2">
    <source>
        <dbReference type="Proteomes" id="UP001164539"/>
    </source>
</evidence>
<sequence>MGAQEKSQANANSMQRVKVYRLNDDGKWDDQGTGHVSVDYMERSEELGLFVIDEEDNETILLHRISPDDIYRKQEDTIISWRDPEYSTELALSFQETTGCSYIWDNICSVQRNLNFNSLNSETFHSMNSDLRELPPVELSTLPLILKTLTESGIADQMRLTELILNDQDFFRKLMDLFRICEDLENIDGLHMIFKIVKGIILLNSPQIFERILGDELIMDIIGSLEYDPEVPHVQHHRSFLKEHVVFKEAIPIKDPLVLSKIHQTYRVGYLKDVVLARVLDEATVANLNSIIHGNNAIVVSLLKDDSTFIQELFARLKSPTTSEESKKNLVYFLHEFCSLSKSLQMVQQLRLFRDLMNEGIFDIVTDTLQSQDKKLVLTGTDILILFLNQDPNLLRSYVVRQEGILLLGLLVKGMITDFGEDMHCQFLEILRSLLDSYTLSGAQRDTIIEIFYEKHLGQLIDVITASCPPKGIAQSVGESTASGAIVESTKPEILSNICELLCFCVLHHPYRIKCNFLLNNVVDKVLLLTQRREKYLVVAAVRFVRTILSRHDEHLVNHIVKNNLLKPIIDAFVANGNRYNLLNSAVLELFEYIRKENLKLVVKYIVDSFWNQLVNFQSLASIHALKVKYEQCLENSGTKSNVNSVDPRKRIDERALEKEEEDYFNEDSDEEDTASVSHTQRAQSQPVLSNGVAPSYTSLSPRSGGLVDYDDDEDDEDYRPPPRKQSETSEEDEGTLESLRLKRKVPSSKEKEPELVKKQRLGKSPKSRDNVFAALCSTLSQAVLPSKKNASGTQLTPRIADGSKSLGEQEEAANSLNSCDNSSSSDEENHREKEPTASRSCSDCMHGSSDNRQLSGEDCALIPPKSSPEMAVNGS</sequence>
<organism evidence="1 2">
    <name type="scientific">Melia azedarach</name>
    <name type="common">Chinaberry tree</name>
    <dbReference type="NCBI Taxonomy" id="155640"/>
    <lineage>
        <taxon>Eukaryota</taxon>
        <taxon>Viridiplantae</taxon>
        <taxon>Streptophyta</taxon>
        <taxon>Embryophyta</taxon>
        <taxon>Tracheophyta</taxon>
        <taxon>Spermatophyta</taxon>
        <taxon>Magnoliopsida</taxon>
        <taxon>eudicotyledons</taxon>
        <taxon>Gunneridae</taxon>
        <taxon>Pentapetalae</taxon>
        <taxon>rosids</taxon>
        <taxon>malvids</taxon>
        <taxon>Sapindales</taxon>
        <taxon>Meliaceae</taxon>
        <taxon>Melia</taxon>
    </lineage>
</organism>
<evidence type="ECO:0000313" key="1">
    <source>
        <dbReference type="EMBL" id="KAJ4722044.1"/>
    </source>
</evidence>
<reference evidence="1 2" key="1">
    <citation type="journal article" date="2023" name="Science">
        <title>Complex scaffold remodeling in plant triterpene biosynthesis.</title>
        <authorList>
            <person name="De La Pena R."/>
            <person name="Hodgson H."/>
            <person name="Liu J.C."/>
            <person name="Stephenson M.J."/>
            <person name="Martin A.C."/>
            <person name="Owen C."/>
            <person name="Harkess A."/>
            <person name="Leebens-Mack J."/>
            <person name="Jimenez L.E."/>
            <person name="Osbourn A."/>
            <person name="Sattely E.S."/>
        </authorList>
    </citation>
    <scope>NUCLEOTIDE SEQUENCE [LARGE SCALE GENOMIC DNA]</scope>
    <source>
        <strain evidence="2">cv. JPN11</strain>
        <tissue evidence="1">Leaf</tissue>
    </source>
</reference>
<protein>
    <submittedName>
        <fullName evidence="1">Serine/threonine-protein phosphatase 4 regulatory subunit 3-like</fullName>
    </submittedName>
</protein>
<dbReference type="EMBL" id="CM051396">
    <property type="protein sequence ID" value="KAJ4722044.1"/>
    <property type="molecule type" value="Genomic_DNA"/>
</dbReference>
<accession>A0ACC1YFV9</accession>
<name>A0ACC1YFV9_MELAZ</name>
<proteinExistence type="predicted"/>
<gene>
    <name evidence="1" type="ORF">OWV82_005611</name>
</gene>
<dbReference type="Proteomes" id="UP001164539">
    <property type="component" value="Chromosome 3"/>
</dbReference>
<keyword evidence="2" id="KW-1185">Reference proteome</keyword>